<reference evidence="1" key="1">
    <citation type="submission" date="2020-11" db="EMBL/GenBank/DDBJ databases">
        <title>Carbohydrate-dependent, anaerobic sulfur respiration: A novel catabolism in halophilic archaea.</title>
        <authorList>
            <person name="Sorokin D.Y."/>
            <person name="Messina E."/>
            <person name="Smedile F."/>
            <person name="La Cono V."/>
            <person name="Hallsworth J.E."/>
            <person name="Yakimov M.M."/>
        </authorList>
    </citation>
    <scope>NUCLEOTIDE SEQUENCE</scope>
    <source>
        <strain evidence="1">HSR12-1</strain>
    </source>
</reference>
<proteinExistence type="predicted"/>
<dbReference type="Proteomes" id="UP000663525">
    <property type="component" value="Chromosome"/>
</dbReference>
<dbReference type="AlphaFoldDB" id="A0A897MWB8"/>
<accession>A0A897MWB8</accession>
<organism evidence="1 2">
    <name type="scientific">Halapricum desulfuricans</name>
    <dbReference type="NCBI Taxonomy" id="2841257"/>
    <lineage>
        <taxon>Archaea</taxon>
        <taxon>Methanobacteriati</taxon>
        <taxon>Methanobacteriota</taxon>
        <taxon>Stenosarchaea group</taxon>
        <taxon>Halobacteria</taxon>
        <taxon>Halobacteriales</taxon>
        <taxon>Haloarculaceae</taxon>
        <taxon>Halapricum</taxon>
    </lineage>
</organism>
<sequence>MTCKRNTNNNGWPLPNTTDFNWHDDLLKVIELIDKDVGDVFKVIEEGGIGGGSDHSPVTAELLTSGSKYKFPLDDQYSEHYPPFSVNNGRALCYYNYVDSMVLYDVSDPENVTLASEIPIPQKDDTGGSVITESGFVITADSNWELWDASDPYNPTKITDAATTGQNNLWSDNNYEQSIAVVGDIVYATQSEKTNVVDVGSADPANPSQKIKTSEIWHKDDGEYKSQNGIAYDPEKQHLYVSSGQYYLYWTALDVGADPFDPPRLGKVGAPPTRAFQYTYTGGSGFDTSTNTYWYWTEDENYYFIEGAEIIIDEPTGAVGSDHDPVTAEGVTAQERGRLNFPENIKFESYTGDAHANGGSLVTVVKNTTDSDDYRLLLWDVSNPDNPILANEWLNVTYSQLYPVITESGNTLIYRSSGTWHIYDISDPYNPTEVYSGNMAPADKTLEAGGAIGEVVVYLEYTHMYVFDLTNPSSPSVEEYELSRFPNRDNSWDEIYVDVKNKHIYVGIDYYYDEKLAFDFSGDGKTPVPIGVYKSVPRETVWNGDYGAYDHSTKTWWNLINKWQNETNVYKANVGYTLTFGRPTGSGGNDNQVTGENFNFVQKGTVSVPAPPSADVSLRDPAFSDRSDPDGVSWYYTMTANNGYAVIRSFGHEYTSSNARNTHTAYYLVDLKTGSTHLIQERDTNFEGFHITSDGYCYGLRFGDDSSTDKYSSWDISDPNNITLIDDLVDLGTSKASADTYGHTVVSVTDDHAVGGYAMSLWSFDVSDRLNPVMRYAESYIQPHGVTGDAGWYRVFVDTKNKESYVETDADYWPRHPPYYVFDVSDPGNITLSGTASVPPASATLPQNGESLVVDEITSTALAGYGYWDEPAPAGWREMLLYDVVF</sequence>
<name>A0A897MWB8_9EURY</name>
<evidence type="ECO:0000313" key="2">
    <source>
        <dbReference type="Proteomes" id="UP000663525"/>
    </source>
</evidence>
<evidence type="ECO:0000313" key="1">
    <source>
        <dbReference type="EMBL" id="QSG06410.1"/>
    </source>
</evidence>
<dbReference type="EMBL" id="CP064787">
    <property type="protein sequence ID" value="QSG06410.1"/>
    <property type="molecule type" value="Genomic_DNA"/>
</dbReference>
<gene>
    <name evidence="1" type="ORF">HSR121_2078</name>
</gene>
<protein>
    <submittedName>
        <fullName evidence="1">Uncharacterized protein</fullName>
    </submittedName>
</protein>